<accession>A0A3N4IA67</accession>
<reference evidence="1 2" key="1">
    <citation type="journal article" date="2018" name="Nat. Ecol. Evol.">
        <title>Pezizomycetes genomes reveal the molecular basis of ectomycorrhizal truffle lifestyle.</title>
        <authorList>
            <person name="Murat C."/>
            <person name="Payen T."/>
            <person name="Noel B."/>
            <person name="Kuo A."/>
            <person name="Morin E."/>
            <person name="Chen J."/>
            <person name="Kohler A."/>
            <person name="Krizsan K."/>
            <person name="Balestrini R."/>
            <person name="Da Silva C."/>
            <person name="Montanini B."/>
            <person name="Hainaut M."/>
            <person name="Levati E."/>
            <person name="Barry K.W."/>
            <person name="Belfiori B."/>
            <person name="Cichocki N."/>
            <person name="Clum A."/>
            <person name="Dockter R.B."/>
            <person name="Fauchery L."/>
            <person name="Guy J."/>
            <person name="Iotti M."/>
            <person name="Le Tacon F."/>
            <person name="Lindquist E.A."/>
            <person name="Lipzen A."/>
            <person name="Malagnac F."/>
            <person name="Mello A."/>
            <person name="Molinier V."/>
            <person name="Miyauchi S."/>
            <person name="Poulain J."/>
            <person name="Riccioni C."/>
            <person name="Rubini A."/>
            <person name="Sitrit Y."/>
            <person name="Splivallo R."/>
            <person name="Traeger S."/>
            <person name="Wang M."/>
            <person name="Zifcakova L."/>
            <person name="Wipf D."/>
            <person name="Zambonelli A."/>
            <person name="Paolocci F."/>
            <person name="Nowrousian M."/>
            <person name="Ottonello S."/>
            <person name="Baldrian P."/>
            <person name="Spatafora J.W."/>
            <person name="Henrissat B."/>
            <person name="Nagy L.G."/>
            <person name="Aury J.M."/>
            <person name="Wincker P."/>
            <person name="Grigoriev I.V."/>
            <person name="Bonfante P."/>
            <person name="Martin F.M."/>
        </authorList>
    </citation>
    <scope>NUCLEOTIDE SEQUENCE [LARGE SCALE GENOMIC DNA]</scope>
    <source>
        <strain evidence="1 2">RN42</strain>
    </source>
</reference>
<sequence>MCQMRILLHPGCTHLRPMPIRPCDTARLHLGCPVPKTYTSARLALTPRCPLCRRLDTLHAEQAAALSSLTQWGDFLAAATAAGDPEGVQLGVDNVRHWEKVVEKKGCEYTRLAQDGEEEAEVLGWQLGVFVKNGGRIEGVEGGAGAADLTVEGWVAAISSAGNGLVRQEWDR</sequence>
<proteinExistence type="predicted"/>
<evidence type="ECO:0000313" key="1">
    <source>
        <dbReference type="EMBL" id="RPA78644.1"/>
    </source>
</evidence>
<organism evidence="1 2">
    <name type="scientific">Ascobolus immersus RN42</name>
    <dbReference type="NCBI Taxonomy" id="1160509"/>
    <lineage>
        <taxon>Eukaryota</taxon>
        <taxon>Fungi</taxon>
        <taxon>Dikarya</taxon>
        <taxon>Ascomycota</taxon>
        <taxon>Pezizomycotina</taxon>
        <taxon>Pezizomycetes</taxon>
        <taxon>Pezizales</taxon>
        <taxon>Ascobolaceae</taxon>
        <taxon>Ascobolus</taxon>
    </lineage>
</organism>
<evidence type="ECO:0000313" key="2">
    <source>
        <dbReference type="Proteomes" id="UP000275078"/>
    </source>
</evidence>
<keyword evidence="2" id="KW-1185">Reference proteome</keyword>
<protein>
    <submittedName>
        <fullName evidence="1">Uncharacterized protein</fullName>
    </submittedName>
</protein>
<dbReference type="AlphaFoldDB" id="A0A3N4IA67"/>
<name>A0A3N4IA67_ASCIM</name>
<dbReference type="EMBL" id="ML119709">
    <property type="protein sequence ID" value="RPA78644.1"/>
    <property type="molecule type" value="Genomic_DNA"/>
</dbReference>
<dbReference type="Proteomes" id="UP000275078">
    <property type="component" value="Unassembled WGS sequence"/>
</dbReference>
<gene>
    <name evidence="1" type="ORF">BJ508DRAFT_309132</name>
</gene>